<feature type="transmembrane region" description="Helical" evidence="2">
    <location>
        <begin position="184"/>
        <end position="205"/>
    </location>
</feature>
<organism evidence="3 4">
    <name type="scientific">Glycomyces rhizosphaerae</name>
    <dbReference type="NCBI Taxonomy" id="2054422"/>
    <lineage>
        <taxon>Bacteria</taxon>
        <taxon>Bacillati</taxon>
        <taxon>Actinomycetota</taxon>
        <taxon>Actinomycetes</taxon>
        <taxon>Glycomycetales</taxon>
        <taxon>Glycomycetaceae</taxon>
        <taxon>Glycomyces</taxon>
    </lineage>
</organism>
<feature type="transmembrane region" description="Helical" evidence="2">
    <location>
        <begin position="211"/>
        <end position="231"/>
    </location>
</feature>
<dbReference type="RefSeq" id="WP_387980653.1">
    <property type="nucleotide sequence ID" value="NZ_JBHRWO010000021.1"/>
</dbReference>
<feature type="compositionally biased region" description="Acidic residues" evidence="1">
    <location>
        <begin position="360"/>
        <end position="383"/>
    </location>
</feature>
<feature type="region of interest" description="Disordered" evidence="1">
    <location>
        <begin position="1"/>
        <end position="175"/>
    </location>
</feature>
<feature type="compositionally biased region" description="Basic and acidic residues" evidence="1">
    <location>
        <begin position="384"/>
        <end position="396"/>
    </location>
</feature>
<feature type="region of interest" description="Disordered" evidence="1">
    <location>
        <begin position="335"/>
        <end position="396"/>
    </location>
</feature>
<accession>A0ABV7Q7P9</accession>
<dbReference type="EMBL" id="JBHRWO010000021">
    <property type="protein sequence ID" value="MFC3495808.1"/>
    <property type="molecule type" value="Genomic_DNA"/>
</dbReference>
<sequence length="396" mass="41894">MTYPQDGRPQAPSNRRAQTARPHRPEPSPGPDDPYPSRRHSQRFNSEGVERRSGSGRPASASDSAPTAGYYSAATPQRPLPRAGHAASVIADERPRGNPAGAWTDPYPDQRRGNTATADRKSDGRGSDDDWDTQVFSLLPNRAAAGSDGRADRIPPSSRTSFLDEAPDSGDPRDNARLRTEAKLARQVAAIASLAAGVVHVFATPTHWEEWLLAGAFFAATAAFQLLWGLLALPLGNALIRVTGLLANVGFLGVWAVSRVWGVPFGPHAGVPESFGAADLIAAAMEVAVVVGLAWSLLPRERHGVLSAGGYRAVVVLAFVALGALAVPGASAALEHSHSHDAESTGEEDDGHDHEHGSDENMDMESPADSESTADPETEATEPTEDHTHAPGEEHE</sequence>
<keyword evidence="2" id="KW-1133">Transmembrane helix</keyword>
<evidence type="ECO:0000313" key="4">
    <source>
        <dbReference type="Proteomes" id="UP001595712"/>
    </source>
</evidence>
<comment type="caution">
    <text evidence="3">The sequence shown here is derived from an EMBL/GenBank/DDBJ whole genome shotgun (WGS) entry which is preliminary data.</text>
</comment>
<proteinExistence type="predicted"/>
<reference evidence="4" key="1">
    <citation type="journal article" date="2019" name="Int. J. Syst. Evol. Microbiol.">
        <title>The Global Catalogue of Microorganisms (GCM) 10K type strain sequencing project: providing services to taxonomists for standard genome sequencing and annotation.</title>
        <authorList>
            <consortium name="The Broad Institute Genomics Platform"/>
            <consortium name="The Broad Institute Genome Sequencing Center for Infectious Disease"/>
            <person name="Wu L."/>
            <person name="Ma J."/>
        </authorList>
    </citation>
    <scope>NUCLEOTIDE SEQUENCE [LARGE SCALE GENOMIC DNA]</scope>
    <source>
        <strain evidence="4">CGMCC 4.7396</strain>
    </source>
</reference>
<feature type="compositionally biased region" description="Low complexity" evidence="1">
    <location>
        <begin position="55"/>
        <end position="66"/>
    </location>
</feature>
<gene>
    <name evidence="3" type="ORF">ACFO8M_25285</name>
</gene>
<feature type="compositionally biased region" description="Basic and acidic residues" evidence="1">
    <location>
        <begin position="108"/>
        <end position="128"/>
    </location>
</feature>
<keyword evidence="4" id="KW-1185">Reference proteome</keyword>
<keyword evidence="2" id="KW-0472">Membrane</keyword>
<feature type="transmembrane region" description="Helical" evidence="2">
    <location>
        <begin position="310"/>
        <end position="334"/>
    </location>
</feature>
<evidence type="ECO:0000256" key="2">
    <source>
        <dbReference type="SAM" id="Phobius"/>
    </source>
</evidence>
<evidence type="ECO:0000313" key="3">
    <source>
        <dbReference type="EMBL" id="MFC3495808.1"/>
    </source>
</evidence>
<protein>
    <submittedName>
        <fullName evidence="3">Uncharacterized protein</fullName>
    </submittedName>
</protein>
<name>A0ABV7Q7P9_9ACTN</name>
<keyword evidence="2" id="KW-0812">Transmembrane</keyword>
<evidence type="ECO:0000256" key="1">
    <source>
        <dbReference type="SAM" id="MobiDB-lite"/>
    </source>
</evidence>
<feature type="transmembrane region" description="Helical" evidence="2">
    <location>
        <begin position="238"/>
        <end position="257"/>
    </location>
</feature>
<dbReference type="Proteomes" id="UP001595712">
    <property type="component" value="Unassembled WGS sequence"/>
</dbReference>
<feature type="transmembrane region" description="Helical" evidence="2">
    <location>
        <begin position="277"/>
        <end position="298"/>
    </location>
</feature>